<evidence type="ECO:0000256" key="8">
    <source>
        <dbReference type="SAM" id="Phobius"/>
    </source>
</evidence>
<evidence type="ECO:0000256" key="4">
    <source>
        <dbReference type="ARBA" id="ARBA00022801"/>
    </source>
</evidence>
<dbReference type="SUPFAM" id="SSF53474">
    <property type="entry name" value="alpha/beta-Hydrolases"/>
    <property type="match status" value="1"/>
</dbReference>
<comment type="subcellular location">
    <subcellularLocation>
        <location evidence="1">Endoplasmic reticulum membrane</location>
        <topology evidence="1">Multi-pass membrane protein</topology>
    </subcellularLocation>
</comment>
<dbReference type="Pfam" id="PF00561">
    <property type="entry name" value="Abhydrolase_1"/>
    <property type="match status" value="1"/>
</dbReference>
<dbReference type="GO" id="GO:0016787">
    <property type="term" value="F:hydrolase activity"/>
    <property type="evidence" value="ECO:0007669"/>
    <property type="project" value="UniProtKB-KW"/>
</dbReference>
<dbReference type="PANTHER" id="PTHR43798:SF33">
    <property type="entry name" value="HYDROLASE, PUTATIVE (AFU_ORTHOLOGUE AFUA_2G14860)-RELATED"/>
    <property type="match status" value="1"/>
</dbReference>
<dbReference type="OrthoDB" id="7130006at2759"/>
<dbReference type="PANTHER" id="PTHR43798">
    <property type="entry name" value="MONOACYLGLYCEROL LIPASE"/>
    <property type="match status" value="1"/>
</dbReference>
<name>A0A9J7L519_BRAFL</name>
<proteinExistence type="inferred from homology"/>
<protein>
    <submittedName>
        <fullName evidence="11">Mesoderm-specific transcript homolog protein-like isoform X3</fullName>
    </submittedName>
</protein>
<organism evidence="10 11">
    <name type="scientific">Branchiostoma floridae</name>
    <name type="common">Florida lancelet</name>
    <name type="synonym">Amphioxus</name>
    <dbReference type="NCBI Taxonomy" id="7739"/>
    <lineage>
        <taxon>Eukaryota</taxon>
        <taxon>Metazoa</taxon>
        <taxon>Chordata</taxon>
        <taxon>Cephalochordata</taxon>
        <taxon>Leptocardii</taxon>
        <taxon>Amphioxiformes</taxon>
        <taxon>Branchiostomatidae</taxon>
        <taxon>Branchiostoma</taxon>
    </lineage>
</organism>
<keyword evidence="3 8" id="KW-0812">Transmembrane</keyword>
<evidence type="ECO:0000256" key="5">
    <source>
        <dbReference type="ARBA" id="ARBA00022824"/>
    </source>
</evidence>
<keyword evidence="4" id="KW-0378">Hydrolase</keyword>
<dbReference type="InterPro" id="IPR029058">
    <property type="entry name" value="AB_hydrolase_fold"/>
</dbReference>
<dbReference type="InterPro" id="IPR000639">
    <property type="entry name" value="Epox_hydrolase-like"/>
</dbReference>
<dbReference type="Gene3D" id="3.40.50.1820">
    <property type="entry name" value="alpha/beta hydrolase"/>
    <property type="match status" value="1"/>
</dbReference>
<feature type="domain" description="AB hydrolase-1" evidence="9">
    <location>
        <begin position="100"/>
        <end position="351"/>
    </location>
</feature>
<comment type="similarity">
    <text evidence="2">Belongs to the AB hydrolase superfamily.</text>
</comment>
<evidence type="ECO:0000256" key="7">
    <source>
        <dbReference type="ARBA" id="ARBA00023136"/>
    </source>
</evidence>
<dbReference type="Proteomes" id="UP000001554">
    <property type="component" value="Chromosome 5"/>
</dbReference>
<accession>A0A9J7L519</accession>
<dbReference type="RefSeq" id="XP_035676252.1">
    <property type="nucleotide sequence ID" value="XM_035820359.1"/>
</dbReference>
<dbReference type="InterPro" id="IPR050266">
    <property type="entry name" value="AB_hydrolase_sf"/>
</dbReference>
<feature type="transmembrane region" description="Helical" evidence="8">
    <location>
        <begin position="44"/>
        <end position="60"/>
    </location>
</feature>
<reference evidence="10" key="1">
    <citation type="journal article" date="2020" name="Nat. Ecol. Evol.">
        <title>Deeply conserved synteny resolves early events in vertebrate evolution.</title>
        <authorList>
            <person name="Simakov O."/>
            <person name="Marletaz F."/>
            <person name="Yue J.X."/>
            <person name="O'Connell B."/>
            <person name="Jenkins J."/>
            <person name="Brandt A."/>
            <person name="Calef R."/>
            <person name="Tung C.H."/>
            <person name="Huang T.K."/>
            <person name="Schmutz J."/>
            <person name="Satoh N."/>
            <person name="Yu J.K."/>
            <person name="Putnam N.H."/>
            <person name="Green R.E."/>
            <person name="Rokhsar D.S."/>
        </authorList>
    </citation>
    <scope>NUCLEOTIDE SEQUENCE [LARGE SCALE GENOMIC DNA]</scope>
    <source>
        <strain evidence="10">S238N-H82</strain>
    </source>
</reference>
<dbReference type="InterPro" id="IPR000073">
    <property type="entry name" value="AB_hydrolase_1"/>
</dbReference>
<evidence type="ECO:0000256" key="2">
    <source>
        <dbReference type="ARBA" id="ARBA00008645"/>
    </source>
</evidence>
<keyword evidence="7 8" id="KW-0472">Membrane</keyword>
<dbReference type="GeneID" id="118415646"/>
<reference evidence="11" key="2">
    <citation type="submission" date="2025-08" db="UniProtKB">
        <authorList>
            <consortium name="RefSeq"/>
        </authorList>
    </citation>
    <scope>IDENTIFICATION</scope>
    <source>
        <strain evidence="11">S238N-H82</strain>
        <tissue evidence="11">Testes</tissue>
    </source>
</reference>
<dbReference type="FunFam" id="3.40.50.1820:FF:000041">
    <property type="entry name" value="Mesoderm-specific transcript homolog protein"/>
    <property type="match status" value="1"/>
</dbReference>
<evidence type="ECO:0000256" key="6">
    <source>
        <dbReference type="ARBA" id="ARBA00022989"/>
    </source>
</evidence>
<evidence type="ECO:0000313" key="10">
    <source>
        <dbReference type="Proteomes" id="UP000001554"/>
    </source>
</evidence>
<dbReference type="AlphaFoldDB" id="A0A9J7L519"/>
<evidence type="ECO:0000256" key="3">
    <source>
        <dbReference type="ARBA" id="ARBA00022692"/>
    </source>
</evidence>
<evidence type="ECO:0000259" key="9">
    <source>
        <dbReference type="Pfam" id="PF00561"/>
    </source>
</evidence>
<dbReference type="GO" id="GO:0005789">
    <property type="term" value="C:endoplasmic reticulum membrane"/>
    <property type="evidence" value="ECO:0007669"/>
    <property type="project" value="UniProtKB-SubCell"/>
</dbReference>
<gene>
    <name evidence="11" type="primary">LOC118415646</name>
</gene>
<keyword evidence="6 8" id="KW-1133">Transmembrane helix</keyword>
<sequence length="377" mass="43015">MNFVSRIQPVFSYPPPSWHWVQPLFAKGDFLITEDMALRGKTKFLLSVFTAILIWAYLNYPVPPLSFELREWKRTGKFLSHGDFKIFYQDVNGTGRPEDVVLCVHGFPTASYDFAKVWEGLNGRFGRIIASDMLGLGFSDKPYGHNYTVSEQASIIEKLLKMLAVEEVHILSHDLGDTVAQELLRRFLYRQKSPGKGAPYLRIKSLCLMNGGVFPETNFPTLSQRIMQHQWLSPLTRLSNYYTFKNSIGNVFGPNTQPSPVDFADFFALLRWNDGHLVTPGLLQFMAERHMNREVWVGALQKSTVPVHMIYGPADPVNPPVFVDRYRELLPQATITVLDEHIGHYPHWEDPMAVLMAYFGFLEKVSPLTQPQATGET</sequence>
<keyword evidence="5" id="KW-0256">Endoplasmic reticulum</keyword>
<keyword evidence="10" id="KW-1185">Reference proteome</keyword>
<evidence type="ECO:0000313" key="11">
    <source>
        <dbReference type="RefSeq" id="XP_035676252.1"/>
    </source>
</evidence>
<evidence type="ECO:0000256" key="1">
    <source>
        <dbReference type="ARBA" id="ARBA00004477"/>
    </source>
</evidence>
<dbReference type="PRINTS" id="PR00412">
    <property type="entry name" value="EPOXHYDRLASE"/>
</dbReference>